<comment type="caution">
    <text evidence="1">The sequence shown here is derived from an EMBL/GenBank/DDBJ whole genome shotgun (WGS) entry which is preliminary data.</text>
</comment>
<proteinExistence type="predicted"/>
<keyword evidence="2" id="KW-1185">Reference proteome</keyword>
<gene>
    <name evidence="1" type="ORF">CVS30_11910</name>
</gene>
<dbReference type="EMBL" id="QJVC01000012">
    <property type="protein sequence ID" value="PYI38085.1"/>
    <property type="molecule type" value="Genomic_DNA"/>
</dbReference>
<protein>
    <recommendedName>
        <fullName evidence="3">Lipoprotein</fullName>
    </recommendedName>
</protein>
<dbReference type="AlphaFoldDB" id="A0A2V5INE6"/>
<evidence type="ECO:0008006" key="3">
    <source>
        <dbReference type="Google" id="ProtNLM"/>
    </source>
</evidence>
<organism evidence="1 2">
    <name type="scientific">Arthrobacter psychrolactophilus</name>
    <dbReference type="NCBI Taxonomy" id="92442"/>
    <lineage>
        <taxon>Bacteria</taxon>
        <taxon>Bacillati</taxon>
        <taxon>Actinomycetota</taxon>
        <taxon>Actinomycetes</taxon>
        <taxon>Micrococcales</taxon>
        <taxon>Micrococcaceae</taxon>
        <taxon>Arthrobacter</taxon>
    </lineage>
</organism>
<accession>A0A2V5INE6</accession>
<evidence type="ECO:0000313" key="2">
    <source>
        <dbReference type="Proteomes" id="UP000247980"/>
    </source>
</evidence>
<dbReference type="OrthoDB" id="4952992at2"/>
<evidence type="ECO:0000313" key="1">
    <source>
        <dbReference type="EMBL" id="PYI38085.1"/>
    </source>
</evidence>
<name>A0A2V5INE6_9MICC</name>
<dbReference type="Proteomes" id="UP000247980">
    <property type="component" value="Unassembled WGS sequence"/>
</dbReference>
<dbReference type="RefSeq" id="WP_110485552.1">
    <property type="nucleotide sequence ID" value="NZ_QJVC01000012.1"/>
</dbReference>
<reference evidence="1 2" key="1">
    <citation type="submission" date="2018-05" db="EMBL/GenBank/DDBJ databases">
        <title>Genetic diversity of glacier-inhabiting Cryobacterium bacteria in China and description of Cryobacterium mengkeensis sp. nov. and Arthrobacter glacialis sp. nov.</title>
        <authorList>
            <person name="Liu Q."/>
            <person name="Xin Y.-H."/>
        </authorList>
    </citation>
    <scope>NUCLEOTIDE SEQUENCE [LARGE SCALE GENOMIC DNA]</scope>
    <source>
        <strain evidence="1 2">B7</strain>
    </source>
</reference>
<sequence>MKKLPLVMAVGITALLLSGCSGQTGLTSLDRAANSEDVLPAFITLQDFIKRDSSRLLVTHDDVRYFGLQSEDARTTCVAVVPPGEASSWHLGCGDTRSSGEIVRVSGLSGAFSTILQGDDSDTGAIESGWTQISDNILIGEK</sequence>
<dbReference type="PROSITE" id="PS51257">
    <property type="entry name" value="PROKAR_LIPOPROTEIN"/>
    <property type="match status" value="1"/>
</dbReference>